<dbReference type="InterPro" id="IPR029063">
    <property type="entry name" value="SAM-dependent_MTases_sf"/>
</dbReference>
<evidence type="ECO:0000259" key="6">
    <source>
        <dbReference type="Pfam" id="PF00590"/>
    </source>
</evidence>
<dbReference type="Gene3D" id="3.40.1010.10">
    <property type="entry name" value="Cobalt-precorrin-4 Transmethylase, Domain 1"/>
    <property type="match status" value="1"/>
</dbReference>
<evidence type="ECO:0000256" key="1">
    <source>
        <dbReference type="ARBA" id="ARBA00004953"/>
    </source>
</evidence>
<dbReference type="CDD" id="cd11644">
    <property type="entry name" value="Precorrin-6Y-MT"/>
    <property type="match status" value="1"/>
</dbReference>
<feature type="domain" description="Methyltransferase" evidence="7">
    <location>
        <begin position="256"/>
        <end position="367"/>
    </location>
</feature>
<keyword evidence="3" id="KW-0489">Methyltransferase</keyword>
<keyword evidence="5" id="KW-0949">S-adenosyl-L-methionine</keyword>
<comment type="pathway">
    <text evidence="1">Cofactor biosynthesis; adenosylcobalamin biosynthesis.</text>
</comment>
<protein>
    <submittedName>
        <fullName evidence="8">Precorrin-6y C5,15-methyltransferase (Decarboxylating) subunit CbiE</fullName>
    </submittedName>
</protein>
<evidence type="ECO:0000256" key="3">
    <source>
        <dbReference type="ARBA" id="ARBA00022603"/>
    </source>
</evidence>
<dbReference type="InterPro" id="IPR025714">
    <property type="entry name" value="Methyltranfer_dom"/>
</dbReference>
<dbReference type="GO" id="GO:0032259">
    <property type="term" value="P:methylation"/>
    <property type="evidence" value="ECO:0007669"/>
    <property type="project" value="UniProtKB-KW"/>
</dbReference>
<dbReference type="SUPFAM" id="SSF53790">
    <property type="entry name" value="Tetrapyrrole methylase"/>
    <property type="match status" value="1"/>
</dbReference>
<sequence>MKPVTIIGMGLTPSDLTDAHRKIIQKADILIGGKRHLAYFEDLGVVKKEITKDLKAIVAYIQDQMISKRIVVLTSGDPLFYGIGSVLVRALGPDRIEVLPNISSIAAAFAKIKEPWSNVKVISLHGRNHEPELLQALKRHEQVAVFTDPDKNPAWLADFLISKGVINLKMGVFEKLGTLDEKIGWYQLEAAKDLNFADPNVVILKRKPETNSSLQKLYMGLSEDLFEHENGLITKTEIRAVTLAKLKLLPYHTLWDLGAGSGSVAIEAAVFLERGRIIAVEQKAERIDQIKANIRRFGINNIETLQAVMPDGLSGLPTPDRVFIGGGGRDLEQIISKAASLMKPDGVMVINTVLIANLETSQKTMRKNGFNTEVIQVQVLRSKSMPWSERFETLNPVWIISGQKTD</sequence>
<dbReference type="EMBL" id="JACNIG010000154">
    <property type="protein sequence ID" value="MBC8431550.1"/>
    <property type="molecule type" value="Genomic_DNA"/>
</dbReference>
<dbReference type="PANTHER" id="PTHR43182:SF1">
    <property type="entry name" value="COBALT-PRECORRIN-7 C(5)-METHYLTRANSFERASE"/>
    <property type="match status" value="1"/>
</dbReference>
<dbReference type="InterPro" id="IPR012818">
    <property type="entry name" value="CbiE"/>
</dbReference>
<dbReference type="NCBIfam" id="TIGR02467">
    <property type="entry name" value="CbiE"/>
    <property type="match status" value="1"/>
</dbReference>
<dbReference type="InterPro" id="IPR035996">
    <property type="entry name" value="4pyrrol_Methylase_sf"/>
</dbReference>
<organism evidence="8 9">
    <name type="scientific">Candidatus Desulfatibia vada</name>
    <dbReference type="NCBI Taxonomy" id="2841696"/>
    <lineage>
        <taxon>Bacteria</taxon>
        <taxon>Pseudomonadati</taxon>
        <taxon>Thermodesulfobacteriota</taxon>
        <taxon>Desulfobacteria</taxon>
        <taxon>Desulfobacterales</taxon>
        <taxon>Desulfobacterales incertae sedis</taxon>
        <taxon>Candidatus Desulfatibia</taxon>
    </lineage>
</organism>
<dbReference type="UniPathway" id="UPA00148"/>
<dbReference type="AlphaFoldDB" id="A0A8J6P269"/>
<dbReference type="Gene3D" id="3.30.950.10">
    <property type="entry name" value="Methyltransferase, Cobalt-precorrin-4 Transmethylase, Domain 2"/>
    <property type="match status" value="1"/>
</dbReference>
<evidence type="ECO:0000313" key="8">
    <source>
        <dbReference type="EMBL" id="MBC8431550.1"/>
    </source>
</evidence>
<dbReference type="InterPro" id="IPR014777">
    <property type="entry name" value="4pyrrole_Mease_sub1"/>
</dbReference>
<dbReference type="InterPro" id="IPR000878">
    <property type="entry name" value="4pyrrol_Mease"/>
</dbReference>
<dbReference type="GO" id="GO:0009236">
    <property type="term" value="P:cobalamin biosynthetic process"/>
    <property type="evidence" value="ECO:0007669"/>
    <property type="project" value="UniProtKB-UniPathway"/>
</dbReference>
<dbReference type="Gene3D" id="3.40.50.150">
    <property type="entry name" value="Vaccinia Virus protein VP39"/>
    <property type="match status" value="1"/>
</dbReference>
<dbReference type="InterPro" id="IPR014008">
    <property type="entry name" value="Cbl_synth_MTase_CbiT"/>
</dbReference>
<name>A0A8J6P269_9BACT</name>
<keyword evidence="2" id="KW-0169">Cobalamin biosynthesis</keyword>
<proteinExistence type="predicted"/>
<dbReference type="NCBIfam" id="TIGR02469">
    <property type="entry name" value="CbiT"/>
    <property type="match status" value="1"/>
</dbReference>
<evidence type="ECO:0000259" key="7">
    <source>
        <dbReference type="Pfam" id="PF13847"/>
    </source>
</evidence>
<dbReference type="PIRSF" id="PIRSF036428">
    <property type="entry name" value="CobL"/>
    <property type="match status" value="1"/>
</dbReference>
<dbReference type="SUPFAM" id="SSF53335">
    <property type="entry name" value="S-adenosyl-L-methionine-dependent methyltransferases"/>
    <property type="match status" value="1"/>
</dbReference>
<evidence type="ECO:0000256" key="2">
    <source>
        <dbReference type="ARBA" id="ARBA00022573"/>
    </source>
</evidence>
<feature type="domain" description="Tetrapyrrole methylase" evidence="6">
    <location>
        <begin position="4"/>
        <end position="183"/>
    </location>
</feature>
<dbReference type="PANTHER" id="PTHR43182">
    <property type="entry name" value="COBALT-PRECORRIN-6B C(15)-METHYLTRANSFERASE (DECARBOXYLATING)"/>
    <property type="match status" value="1"/>
</dbReference>
<dbReference type="Pfam" id="PF00590">
    <property type="entry name" value="TP_methylase"/>
    <property type="match status" value="1"/>
</dbReference>
<dbReference type="InterPro" id="IPR006365">
    <property type="entry name" value="Cbl_synth_CobL"/>
</dbReference>
<dbReference type="InterPro" id="IPR050714">
    <property type="entry name" value="Cobalamin_biosynth_MTase"/>
</dbReference>
<reference evidence="8 9" key="1">
    <citation type="submission" date="2020-08" db="EMBL/GenBank/DDBJ databases">
        <title>Bridging the membrane lipid divide: bacteria of the FCB group superphylum have the potential to synthesize archaeal ether lipids.</title>
        <authorList>
            <person name="Villanueva L."/>
            <person name="Von Meijenfeldt F.A.B."/>
            <person name="Westbye A.B."/>
            <person name="Yadav S."/>
            <person name="Hopmans E.C."/>
            <person name="Dutilh B.E."/>
            <person name="Sinninghe Damste J.S."/>
        </authorList>
    </citation>
    <scope>NUCLEOTIDE SEQUENCE [LARGE SCALE GENOMIC DNA]</scope>
    <source>
        <strain evidence="8">NIOZ-UU17</strain>
    </source>
</reference>
<gene>
    <name evidence="8" type="primary">cbiE</name>
    <name evidence="8" type="ORF">H8D96_06485</name>
</gene>
<dbReference type="Proteomes" id="UP000605201">
    <property type="component" value="Unassembled WGS sequence"/>
</dbReference>
<dbReference type="Pfam" id="PF13847">
    <property type="entry name" value="Methyltransf_31"/>
    <property type="match status" value="1"/>
</dbReference>
<keyword evidence="4" id="KW-0808">Transferase</keyword>
<evidence type="ECO:0000256" key="5">
    <source>
        <dbReference type="ARBA" id="ARBA00022691"/>
    </source>
</evidence>
<dbReference type="CDD" id="cd02440">
    <property type="entry name" value="AdoMet_MTases"/>
    <property type="match status" value="1"/>
</dbReference>
<evidence type="ECO:0000313" key="9">
    <source>
        <dbReference type="Proteomes" id="UP000605201"/>
    </source>
</evidence>
<dbReference type="GO" id="GO:0008276">
    <property type="term" value="F:protein methyltransferase activity"/>
    <property type="evidence" value="ECO:0007669"/>
    <property type="project" value="InterPro"/>
</dbReference>
<evidence type="ECO:0000256" key="4">
    <source>
        <dbReference type="ARBA" id="ARBA00022679"/>
    </source>
</evidence>
<comment type="caution">
    <text evidence="8">The sequence shown here is derived from an EMBL/GenBank/DDBJ whole genome shotgun (WGS) entry which is preliminary data.</text>
</comment>
<accession>A0A8J6P269</accession>
<dbReference type="InterPro" id="IPR014776">
    <property type="entry name" value="4pyrrole_Mease_sub2"/>
</dbReference>